<dbReference type="EMBL" id="QGGO01000022">
    <property type="protein sequence ID" value="PWK21878.1"/>
    <property type="molecule type" value="Genomic_DNA"/>
</dbReference>
<protein>
    <submittedName>
        <fullName evidence="3">DinB family protein</fullName>
    </submittedName>
</protein>
<keyword evidence="1" id="KW-0175">Coiled coil</keyword>
<keyword evidence="4" id="KW-1185">Reference proteome</keyword>
<dbReference type="AlphaFoldDB" id="A0A316DWM4"/>
<accession>A0A316DWM4</accession>
<gene>
    <name evidence="3" type="ORF">LV89_03591</name>
</gene>
<comment type="caution">
    <text evidence="3">The sequence shown here is derived from an EMBL/GenBank/DDBJ whole genome shotgun (WGS) entry which is preliminary data.</text>
</comment>
<feature type="coiled-coil region" evidence="1">
    <location>
        <begin position="21"/>
        <end position="48"/>
    </location>
</feature>
<name>A0A316DWM4_9BACT</name>
<organism evidence="3 4">
    <name type="scientific">Arcicella aurantiaca</name>
    <dbReference type="NCBI Taxonomy" id="591202"/>
    <lineage>
        <taxon>Bacteria</taxon>
        <taxon>Pseudomonadati</taxon>
        <taxon>Bacteroidota</taxon>
        <taxon>Cytophagia</taxon>
        <taxon>Cytophagales</taxon>
        <taxon>Flectobacillaceae</taxon>
        <taxon>Arcicella</taxon>
    </lineage>
</organism>
<dbReference type="OrthoDB" id="9793216at2"/>
<dbReference type="Gene3D" id="1.20.120.450">
    <property type="entry name" value="dinb family like domain"/>
    <property type="match status" value="1"/>
</dbReference>
<reference evidence="3 4" key="1">
    <citation type="submission" date="2018-05" db="EMBL/GenBank/DDBJ databases">
        <title>Genomic Encyclopedia of Archaeal and Bacterial Type Strains, Phase II (KMG-II): from individual species to whole genera.</title>
        <authorList>
            <person name="Goeker M."/>
        </authorList>
    </citation>
    <scope>NUCLEOTIDE SEQUENCE [LARGE SCALE GENOMIC DNA]</scope>
    <source>
        <strain evidence="3 4">DSM 22214</strain>
    </source>
</reference>
<feature type="domain" description="DinB-like" evidence="2">
    <location>
        <begin position="35"/>
        <end position="166"/>
    </location>
</feature>
<dbReference type="InterPro" id="IPR024775">
    <property type="entry name" value="DinB-like"/>
</dbReference>
<proteinExistence type="predicted"/>
<sequence length="176" mass="19962">MNILPPSPNENFGNFSNYINKVTAQDLLTGLQENLQVVEQKMLALSEEQLNHKYQVGKWSIKEVIGHLIDTERVFAYRAMRFARKDKTPLPGYDEVLYGDTSNAGQRDIQKLVAEFTAVRQGTILLFESFTEEMLEERGIASNFEVSVRALGFAILGHCIHHLQIIDARYLNSSGE</sequence>
<dbReference type="Proteomes" id="UP000245489">
    <property type="component" value="Unassembled WGS sequence"/>
</dbReference>
<evidence type="ECO:0000313" key="4">
    <source>
        <dbReference type="Proteomes" id="UP000245489"/>
    </source>
</evidence>
<evidence type="ECO:0000259" key="2">
    <source>
        <dbReference type="Pfam" id="PF12867"/>
    </source>
</evidence>
<evidence type="ECO:0000256" key="1">
    <source>
        <dbReference type="SAM" id="Coils"/>
    </source>
</evidence>
<evidence type="ECO:0000313" key="3">
    <source>
        <dbReference type="EMBL" id="PWK21878.1"/>
    </source>
</evidence>
<dbReference type="Pfam" id="PF12867">
    <property type="entry name" value="DinB_2"/>
    <property type="match status" value="1"/>
</dbReference>
<dbReference type="SUPFAM" id="SSF109854">
    <property type="entry name" value="DinB/YfiT-like putative metalloenzymes"/>
    <property type="match status" value="1"/>
</dbReference>
<dbReference type="InterPro" id="IPR034660">
    <property type="entry name" value="DinB/YfiT-like"/>
</dbReference>
<dbReference type="RefSeq" id="WP_109744278.1">
    <property type="nucleotide sequence ID" value="NZ_QGGO01000022.1"/>
</dbReference>